<keyword evidence="2" id="KW-1185">Reference proteome</keyword>
<evidence type="ECO:0008006" key="3">
    <source>
        <dbReference type="Google" id="ProtNLM"/>
    </source>
</evidence>
<dbReference type="AlphaFoldDB" id="A0A2G5B5H7"/>
<protein>
    <recommendedName>
        <fullName evidence="3">Myb-like domain-containing protein</fullName>
    </recommendedName>
</protein>
<dbReference type="Proteomes" id="UP000242474">
    <property type="component" value="Unassembled WGS sequence"/>
</dbReference>
<evidence type="ECO:0000313" key="1">
    <source>
        <dbReference type="EMBL" id="PIA14259.1"/>
    </source>
</evidence>
<proteinExistence type="predicted"/>
<dbReference type="EMBL" id="KZ303520">
    <property type="protein sequence ID" value="PIA14259.1"/>
    <property type="molecule type" value="Genomic_DNA"/>
</dbReference>
<organism evidence="1 2">
    <name type="scientific">Coemansia reversa (strain ATCC 12441 / NRRL 1564)</name>
    <dbReference type="NCBI Taxonomy" id="763665"/>
    <lineage>
        <taxon>Eukaryota</taxon>
        <taxon>Fungi</taxon>
        <taxon>Fungi incertae sedis</taxon>
        <taxon>Zoopagomycota</taxon>
        <taxon>Kickxellomycotina</taxon>
        <taxon>Kickxellomycetes</taxon>
        <taxon>Kickxellales</taxon>
        <taxon>Kickxellaceae</taxon>
        <taxon>Coemansia</taxon>
    </lineage>
</organism>
<evidence type="ECO:0000313" key="2">
    <source>
        <dbReference type="Proteomes" id="UP000242474"/>
    </source>
</evidence>
<sequence>MVQCRGLHFPQNYLALCSGLALRVSNAQRFWRLSRLYASTIKDTTANQKLIYQIRAYQKENVTIPWYILTGQYRMTVDSMKQILAQDDARICAQKELSVRVTQRADQLYDNDRGRCDWETLAKEFDKPLMECLVIYDTSLSTIATRSRPRLTDWPAEDIETLRAFVAAHVYSNAVDNIRLVEVYMNVIFEDCIPVLSMLSYPKMTTDLFEAIKQCRNSGMKWATIHTRYPFWCGYNALSRAFRRFNNGPSQKSAKCDTIKWNESETTRIQEIVNKHYRLGDLKRVLEIAIGEFSDKPKYLVEWKVTRICYATQRPSTDCNGVRWKRLMDAHGENWKQIGARMGITAKKVLFLWIKNEQLLKRIQIWTESETDIIRNCIKDGTGPVEASRLVGTKSVYSCARKMDELENPGQRDAHQRYWSLADDMRLTVLASAYNSMAIDWEHISKELGRRISACKQVGQTVGLSERECLEICQFSEGKTRWIYDPDTFSWDAANKMTGFIEANYPSPTPVNYRAVSNYMWVDINDCIHMAMLLRGEIQWTDKIVERIVELRKQGMQFKYIAKQLSPNLDENRVFSVYHNKFSRKTWIPISDEDKQLIKHLLDKHAEHMPYKKLTPFIVERLTSGDKSTQLTRIARYAMGHPVYKARLEKAGKTKVMNQLLAGTASTKELAVKLDIPSTLLVSLRNVGKARMCSVRWTYDETEQLIAHVQENTPPYNWKLFSLLLGTKSSEQIALKHYQLRVRGKL</sequence>
<accession>A0A2G5B5H7</accession>
<reference evidence="1 2" key="1">
    <citation type="journal article" date="2015" name="Genome Biol. Evol.">
        <title>Phylogenomic analyses indicate that early fungi evolved digesting cell walls of algal ancestors of land plants.</title>
        <authorList>
            <person name="Chang Y."/>
            <person name="Wang S."/>
            <person name="Sekimoto S."/>
            <person name="Aerts A.L."/>
            <person name="Choi C."/>
            <person name="Clum A."/>
            <person name="LaButti K.M."/>
            <person name="Lindquist E.A."/>
            <person name="Yee Ngan C."/>
            <person name="Ohm R.A."/>
            <person name="Salamov A.A."/>
            <person name="Grigoriev I.V."/>
            <person name="Spatafora J.W."/>
            <person name="Berbee M.L."/>
        </authorList>
    </citation>
    <scope>NUCLEOTIDE SEQUENCE [LARGE SCALE GENOMIC DNA]</scope>
    <source>
        <strain evidence="1 2">NRRL 1564</strain>
    </source>
</reference>
<gene>
    <name evidence="1" type="ORF">COEREDRAFT_10615</name>
</gene>
<name>A0A2G5B5H7_COERN</name>
<dbReference type="OrthoDB" id="2143914at2759"/>